<dbReference type="Pfam" id="PF13525">
    <property type="entry name" value="YfiO"/>
    <property type="match status" value="1"/>
</dbReference>
<reference evidence="6" key="1">
    <citation type="journal article" date="2015" name="Proc. Natl. Acad. Sci. U.S.A.">
        <title>Networks of energetic and metabolic interactions define dynamics in microbial communities.</title>
        <authorList>
            <person name="Embree M."/>
            <person name="Liu J.K."/>
            <person name="Al-Bassam M.M."/>
            <person name="Zengler K."/>
        </authorList>
    </citation>
    <scope>NUCLEOTIDE SEQUENCE</scope>
</reference>
<keyword evidence="3" id="KW-0998">Cell outer membrane</keyword>
<dbReference type="NCBIfam" id="TIGR03302">
    <property type="entry name" value="OM_YfiO"/>
    <property type="match status" value="1"/>
</dbReference>
<name>A0A0W8FUV9_9ZZZZ</name>
<dbReference type="SUPFAM" id="SSF48452">
    <property type="entry name" value="TPR-like"/>
    <property type="match status" value="1"/>
</dbReference>
<comment type="caution">
    <text evidence="6">The sequence shown here is derived from an EMBL/GenBank/DDBJ whole genome shotgun (WGS) entry which is preliminary data.</text>
</comment>
<dbReference type="AlphaFoldDB" id="A0A0W8FUV9"/>
<organism evidence="6">
    <name type="scientific">hydrocarbon metagenome</name>
    <dbReference type="NCBI Taxonomy" id="938273"/>
    <lineage>
        <taxon>unclassified sequences</taxon>
        <taxon>metagenomes</taxon>
        <taxon>ecological metagenomes</taxon>
    </lineage>
</organism>
<feature type="domain" description="Outer membrane lipoprotein BamD-like" evidence="5">
    <location>
        <begin position="44"/>
        <end position="214"/>
    </location>
</feature>
<dbReference type="HAMAP" id="MF_00922">
    <property type="entry name" value="OM_assembly_BamD"/>
    <property type="match status" value="1"/>
</dbReference>
<dbReference type="Gene3D" id="1.25.40.10">
    <property type="entry name" value="Tetratricopeptide repeat domain"/>
    <property type="match status" value="1"/>
</dbReference>
<keyword evidence="4" id="KW-0812">Transmembrane</keyword>
<accession>A0A0W8FUV9</accession>
<proteinExistence type="inferred from homology"/>
<evidence type="ECO:0000256" key="1">
    <source>
        <dbReference type="ARBA" id="ARBA00022729"/>
    </source>
</evidence>
<feature type="transmembrane region" description="Helical" evidence="4">
    <location>
        <begin position="12"/>
        <end position="34"/>
    </location>
</feature>
<keyword evidence="1" id="KW-0732">Signal</keyword>
<evidence type="ECO:0000256" key="2">
    <source>
        <dbReference type="ARBA" id="ARBA00023136"/>
    </source>
</evidence>
<sequence>MNFKIYGEIVKLKIILLILLMSLICSGCSMLNFFSKHEPTKPTPEGLYAQASVEFNKGRYKKAQEYFLRLKEEYPLHDLAILAEIGIADSLYSDKEYVEAENAYSDFIALHPVNENIPYVLYQLGMCHYNQIGDIDRDQTETIQAKKEWERLVARYPESKFSAMAEKLIRECKQKLAEHEFYVAKFYLRQKKYQAALSRFEELARVYPNVGLDYKIEYYINETKAKIAEEKQLEQKKIEKQKRKEERRKKASK</sequence>
<evidence type="ECO:0000259" key="5">
    <source>
        <dbReference type="Pfam" id="PF13525"/>
    </source>
</evidence>
<dbReference type="InterPro" id="IPR011990">
    <property type="entry name" value="TPR-like_helical_dom_sf"/>
</dbReference>
<dbReference type="InterPro" id="IPR017689">
    <property type="entry name" value="BamD"/>
</dbReference>
<evidence type="ECO:0000256" key="4">
    <source>
        <dbReference type="SAM" id="Phobius"/>
    </source>
</evidence>
<evidence type="ECO:0000313" key="6">
    <source>
        <dbReference type="EMBL" id="KUG24667.1"/>
    </source>
</evidence>
<keyword evidence="4" id="KW-1133">Transmembrane helix</keyword>
<evidence type="ECO:0000256" key="3">
    <source>
        <dbReference type="ARBA" id="ARBA00023237"/>
    </source>
</evidence>
<dbReference type="EMBL" id="LNQE01000838">
    <property type="protein sequence ID" value="KUG24667.1"/>
    <property type="molecule type" value="Genomic_DNA"/>
</dbReference>
<dbReference type="PROSITE" id="PS50005">
    <property type="entry name" value="TPR"/>
    <property type="match status" value="1"/>
</dbReference>
<protein>
    <submittedName>
        <fullName evidence="6">Putative lipoprotein</fullName>
    </submittedName>
</protein>
<dbReference type="InterPro" id="IPR019734">
    <property type="entry name" value="TPR_rpt"/>
</dbReference>
<keyword evidence="2 4" id="KW-0472">Membrane</keyword>
<keyword evidence="6" id="KW-0449">Lipoprotein</keyword>
<dbReference type="InterPro" id="IPR039565">
    <property type="entry name" value="BamD-like"/>
</dbReference>
<gene>
    <name evidence="6" type="ORF">ASZ90_005541</name>
</gene>